<dbReference type="InterPro" id="IPR015500">
    <property type="entry name" value="Peptidase_S8_subtilisin-rel"/>
</dbReference>
<evidence type="ECO:0000313" key="9">
    <source>
        <dbReference type="Proteomes" id="UP000193498"/>
    </source>
</evidence>
<dbReference type="InterPro" id="IPR050131">
    <property type="entry name" value="Peptidase_S8_subtilisin-like"/>
</dbReference>
<evidence type="ECO:0000313" key="8">
    <source>
        <dbReference type="EMBL" id="ORY04739.1"/>
    </source>
</evidence>
<evidence type="ECO:0000256" key="2">
    <source>
        <dbReference type="ARBA" id="ARBA00022670"/>
    </source>
</evidence>
<dbReference type="GO" id="GO:0006508">
    <property type="term" value="P:proteolysis"/>
    <property type="evidence" value="ECO:0007669"/>
    <property type="project" value="UniProtKB-KW"/>
</dbReference>
<dbReference type="OrthoDB" id="206201at2759"/>
<keyword evidence="4 5" id="KW-0720">Serine protease</keyword>
<dbReference type="PANTHER" id="PTHR43806:SF11">
    <property type="entry name" value="CEREVISIN-RELATED"/>
    <property type="match status" value="1"/>
</dbReference>
<dbReference type="PANTHER" id="PTHR43806">
    <property type="entry name" value="PEPTIDASE S8"/>
    <property type="match status" value="1"/>
</dbReference>
<evidence type="ECO:0000256" key="6">
    <source>
        <dbReference type="RuleBase" id="RU003355"/>
    </source>
</evidence>
<feature type="active site" description="Charge relay system" evidence="5">
    <location>
        <position position="297"/>
    </location>
</feature>
<evidence type="ECO:0000256" key="1">
    <source>
        <dbReference type="ARBA" id="ARBA00011073"/>
    </source>
</evidence>
<dbReference type="PROSITE" id="PS00136">
    <property type="entry name" value="SUBTILASE_ASP"/>
    <property type="match status" value="1"/>
</dbReference>
<dbReference type="InterPro" id="IPR034193">
    <property type="entry name" value="PCSK9_ProteinaseK-like"/>
</dbReference>
<feature type="active site" description="Charge relay system" evidence="5">
    <location>
        <position position="150"/>
    </location>
</feature>
<dbReference type="AlphaFoldDB" id="A0A1Y1Z3E4"/>
<dbReference type="EMBL" id="MCFE01000032">
    <property type="protein sequence ID" value="ORY04739.1"/>
    <property type="molecule type" value="Genomic_DNA"/>
</dbReference>
<dbReference type="InterPro" id="IPR000209">
    <property type="entry name" value="Peptidase_S8/S53_dom"/>
</dbReference>
<keyword evidence="9" id="KW-1185">Reference proteome</keyword>
<protein>
    <submittedName>
        <fullName evidence="8">Subtilisin-like protein</fullName>
    </submittedName>
</protein>
<gene>
    <name evidence="8" type="ORF">K493DRAFT_296861</name>
</gene>
<dbReference type="PROSITE" id="PS00137">
    <property type="entry name" value="SUBTILASE_HIS"/>
    <property type="match status" value="1"/>
</dbReference>
<evidence type="ECO:0000256" key="4">
    <source>
        <dbReference type="ARBA" id="ARBA00022825"/>
    </source>
</evidence>
<reference evidence="8 9" key="1">
    <citation type="submission" date="2016-07" db="EMBL/GenBank/DDBJ databases">
        <title>Pervasive Adenine N6-methylation of Active Genes in Fungi.</title>
        <authorList>
            <consortium name="DOE Joint Genome Institute"/>
            <person name="Mondo S.J."/>
            <person name="Dannebaum R.O."/>
            <person name="Kuo R.C."/>
            <person name="Labutti K."/>
            <person name="Haridas S."/>
            <person name="Kuo A."/>
            <person name="Salamov A."/>
            <person name="Ahrendt S.R."/>
            <person name="Lipzen A."/>
            <person name="Sullivan W."/>
            <person name="Andreopoulos W.B."/>
            <person name="Clum A."/>
            <person name="Lindquist E."/>
            <person name="Daum C."/>
            <person name="Ramamoorthy G.K."/>
            <person name="Gryganskyi A."/>
            <person name="Culley D."/>
            <person name="Magnuson J.K."/>
            <person name="James T.Y."/>
            <person name="O'Malley M.A."/>
            <person name="Stajich J.E."/>
            <person name="Spatafora J.W."/>
            <person name="Visel A."/>
            <person name="Grigoriev I.V."/>
        </authorList>
    </citation>
    <scope>NUCLEOTIDE SEQUENCE [LARGE SCALE GENOMIC DNA]</scope>
    <source>
        <strain evidence="8 9">CBS 931.73</strain>
    </source>
</reference>
<dbReference type="Proteomes" id="UP000193498">
    <property type="component" value="Unassembled WGS sequence"/>
</dbReference>
<keyword evidence="2 5" id="KW-0645">Protease</keyword>
<proteinExistence type="inferred from homology"/>
<feature type="domain" description="Peptidase S8/S53" evidence="7">
    <location>
        <begin position="110"/>
        <end position="287"/>
    </location>
</feature>
<evidence type="ECO:0000256" key="3">
    <source>
        <dbReference type="ARBA" id="ARBA00022801"/>
    </source>
</evidence>
<comment type="caution">
    <text evidence="8">The sequence shown here is derived from an EMBL/GenBank/DDBJ whole genome shotgun (WGS) entry which is preliminary data.</text>
</comment>
<organism evidence="8 9">
    <name type="scientific">Basidiobolus meristosporus CBS 931.73</name>
    <dbReference type="NCBI Taxonomy" id="1314790"/>
    <lineage>
        <taxon>Eukaryota</taxon>
        <taxon>Fungi</taxon>
        <taxon>Fungi incertae sedis</taxon>
        <taxon>Zoopagomycota</taxon>
        <taxon>Entomophthoromycotina</taxon>
        <taxon>Basidiobolomycetes</taxon>
        <taxon>Basidiobolales</taxon>
        <taxon>Basidiobolaceae</taxon>
        <taxon>Basidiobolus</taxon>
    </lineage>
</organism>
<dbReference type="InParanoid" id="A0A1Y1Z3E4"/>
<evidence type="ECO:0000259" key="7">
    <source>
        <dbReference type="Pfam" id="PF00082"/>
    </source>
</evidence>
<dbReference type="PROSITE" id="PS51892">
    <property type="entry name" value="SUBTILASE"/>
    <property type="match status" value="1"/>
</dbReference>
<dbReference type="Pfam" id="PF00082">
    <property type="entry name" value="Peptidase_S8"/>
    <property type="match status" value="1"/>
</dbReference>
<sequence length="379" mass="41485">MHLWKVNGQTNPKYFVKLKELPDQQWIQNATTAKDTRLYSISANFHFLIGEYSSQDLVMLKSNSLVEYIEIDRPIQHQGLERNPPSWGLDRLDQASLPLDGQFNYLDDGGEGVDVYILDTGIFTDHEEFEGRATWGKTVINGPSIDANGHGTFVAGIIGGKTYGVAKKANLHAVKASKTHLPDKSTVTILTPCRLGAQRVRRRNVDWRDSWCVVRATRTSKQGDQKNSHKLIETAASSMSLGMDYYRIINEVIEEAAAGNGDGRRGQDSCDVSPASAPSVITVGATRTAYAVLSGTSFAAPHVTGIVALILSAASTRLYPDEIRERVLQAATRELYSTSTIDTPPLLANSRIESHRSTGGSFSPPLSTLCFLMLATSIQ</sequence>
<feature type="active site" description="Charge relay system" evidence="5">
    <location>
        <position position="119"/>
    </location>
</feature>
<accession>A0A1Y1Z3E4</accession>
<evidence type="ECO:0000256" key="5">
    <source>
        <dbReference type="PROSITE-ProRule" id="PRU01240"/>
    </source>
</evidence>
<dbReference type="InterPro" id="IPR022398">
    <property type="entry name" value="Peptidase_S8_His-AS"/>
</dbReference>
<dbReference type="SUPFAM" id="SSF52743">
    <property type="entry name" value="Subtilisin-like"/>
    <property type="match status" value="1"/>
</dbReference>
<dbReference type="PRINTS" id="PR00723">
    <property type="entry name" value="SUBTILISIN"/>
</dbReference>
<dbReference type="CDD" id="cd04077">
    <property type="entry name" value="Peptidases_S8_PCSK9_ProteinaseK_like"/>
    <property type="match status" value="1"/>
</dbReference>
<dbReference type="InterPro" id="IPR023827">
    <property type="entry name" value="Peptidase_S8_Asp-AS"/>
</dbReference>
<comment type="similarity">
    <text evidence="1 5 6">Belongs to the peptidase S8 family.</text>
</comment>
<dbReference type="PROSITE" id="PS00138">
    <property type="entry name" value="SUBTILASE_SER"/>
    <property type="match status" value="1"/>
</dbReference>
<dbReference type="Gene3D" id="3.40.50.200">
    <property type="entry name" value="Peptidase S8/S53 domain"/>
    <property type="match status" value="1"/>
</dbReference>
<dbReference type="STRING" id="1314790.A0A1Y1Z3E4"/>
<dbReference type="InterPro" id="IPR036852">
    <property type="entry name" value="Peptidase_S8/S53_dom_sf"/>
</dbReference>
<keyword evidence="3 5" id="KW-0378">Hydrolase</keyword>
<name>A0A1Y1Z3E4_9FUNG</name>
<dbReference type="GO" id="GO:0004252">
    <property type="term" value="F:serine-type endopeptidase activity"/>
    <property type="evidence" value="ECO:0007669"/>
    <property type="project" value="UniProtKB-UniRule"/>
</dbReference>
<dbReference type="InterPro" id="IPR023828">
    <property type="entry name" value="Peptidase_S8_Ser-AS"/>
</dbReference>